<feature type="compositionally biased region" description="Pro residues" evidence="1">
    <location>
        <begin position="558"/>
        <end position="568"/>
    </location>
</feature>
<evidence type="ECO:0000313" key="3">
    <source>
        <dbReference type="EMBL" id="CAF2194542.1"/>
    </source>
</evidence>
<feature type="compositionally biased region" description="Basic and acidic residues" evidence="1">
    <location>
        <begin position="168"/>
        <end position="177"/>
    </location>
</feature>
<feature type="compositionally biased region" description="Basic and acidic residues" evidence="1">
    <location>
        <begin position="460"/>
        <end position="477"/>
    </location>
</feature>
<organism evidence="2 6">
    <name type="scientific">Rotaria magnacalcarata</name>
    <dbReference type="NCBI Taxonomy" id="392030"/>
    <lineage>
        <taxon>Eukaryota</taxon>
        <taxon>Metazoa</taxon>
        <taxon>Spiralia</taxon>
        <taxon>Gnathifera</taxon>
        <taxon>Rotifera</taxon>
        <taxon>Eurotatoria</taxon>
        <taxon>Bdelloidea</taxon>
        <taxon>Philodinida</taxon>
        <taxon>Philodinidae</taxon>
        <taxon>Rotaria</taxon>
    </lineage>
</organism>
<keyword evidence="7" id="KW-1185">Reference proteome</keyword>
<name>A0A816P279_9BILA</name>
<evidence type="ECO:0000313" key="6">
    <source>
        <dbReference type="Proteomes" id="UP000663856"/>
    </source>
</evidence>
<sequence>MSLNTSMQMLTLAWNGKRFKESKSARNAARRSIFRATTILLNSEMKTLEIQNNEINHEIDRCRHDLHKYDNKLQMLDNMTHLATQSLEVYFQARMENLGAFVTEQCRIISDGIQEEADHWKEIHAMLQQKLVVPGDLRSYGGGNGLPRPVKQSPNCSRIAEEEEEGEKEEREEKETDVSTLLQSRTLTPLLTQTLKNARLLASKLSQNTSIVIPPELNMSKTIVEEPLPTANASDNHVTLRDVSVIEKAAEVDHEIPNPDLSMSLLPFIPTTNADEEKQNNKSICSTISDKTFVKTSLKQFSSDEDSDDDDENDDEDDDETIIEDSFSTNAIESKRPLLLTADRSIRRIVTPLRAEKHSLSHIMSMEKPKFKQEKVSFREPLPIVKSQSNKTLLPNKSTIELEKLMIKQENFSFREPLPVDNNQSNFKLLPNNNTYDLNKTTTEQEVSFREPLPAEIKQKEKTLPRHDTTADNDKSSHVHSTTITNSNTSKLLPIKSADSSEEDEKLDVIQPLAMKPIHQEQSKPNKSPMVENPVKRRTTRRATIRILRENQNDNLPTLPPPPPPPVEMPTKTRYQTRYSTRLAATVTNEDITLRRTSTVNRRTTRFTSD</sequence>
<dbReference type="Proteomes" id="UP000663856">
    <property type="component" value="Unassembled WGS sequence"/>
</dbReference>
<dbReference type="Proteomes" id="UP000663842">
    <property type="component" value="Unassembled WGS sequence"/>
</dbReference>
<dbReference type="Proteomes" id="UP000663887">
    <property type="component" value="Unassembled WGS sequence"/>
</dbReference>
<dbReference type="Proteomes" id="UP000663866">
    <property type="component" value="Unassembled WGS sequence"/>
</dbReference>
<evidence type="ECO:0000256" key="1">
    <source>
        <dbReference type="SAM" id="MobiDB-lite"/>
    </source>
</evidence>
<proteinExistence type="predicted"/>
<feature type="region of interest" description="Disordered" evidence="1">
    <location>
        <begin position="142"/>
        <end position="178"/>
    </location>
</feature>
<feature type="compositionally biased region" description="Polar residues" evidence="1">
    <location>
        <begin position="479"/>
        <end position="488"/>
    </location>
</feature>
<feature type="region of interest" description="Disordered" evidence="1">
    <location>
        <begin position="299"/>
        <end position="327"/>
    </location>
</feature>
<dbReference type="EMBL" id="CAJOBF010002298">
    <property type="protein sequence ID" value="CAF4024551.1"/>
    <property type="molecule type" value="Genomic_DNA"/>
</dbReference>
<feature type="region of interest" description="Disordered" evidence="1">
    <location>
        <begin position="519"/>
        <end position="570"/>
    </location>
</feature>
<dbReference type="AlphaFoldDB" id="A0A816P279"/>
<evidence type="ECO:0000313" key="2">
    <source>
        <dbReference type="EMBL" id="CAF2043527.1"/>
    </source>
</evidence>
<protein>
    <submittedName>
        <fullName evidence="2">Uncharacterized protein</fullName>
    </submittedName>
</protein>
<evidence type="ECO:0000313" key="5">
    <source>
        <dbReference type="EMBL" id="CAF4073973.1"/>
    </source>
</evidence>
<feature type="region of interest" description="Disordered" evidence="1">
    <location>
        <begin position="460"/>
        <end position="488"/>
    </location>
</feature>
<dbReference type="EMBL" id="CAJNRF010002822">
    <property type="protein sequence ID" value="CAF2043527.1"/>
    <property type="molecule type" value="Genomic_DNA"/>
</dbReference>
<reference evidence="2" key="1">
    <citation type="submission" date="2021-02" db="EMBL/GenBank/DDBJ databases">
        <authorList>
            <person name="Nowell W R."/>
        </authorList>
    </citation>
    <scope>NUCLEOTIDE SEQUENCE</scope>
</reference>
<comment type="caution">
    <text evidence="2">The sequence shown here is derived from an EMBL/GenBank/DDBJ whole genome shotgun (WGS) entry which is preliminary data.</text>
</comment>
<dbReference type="EMBL" id="CAJNRG010016227">
    <property type="protein sequence ID" value="CAF2194542.1"/>
    <property type="molecule type" value="Genomic_DNA"/>
</dbReference>
<gene>
    <name evidence="5" type="ORF">OVN521_LOCUS19363</name>
    <name evidence="4" type="ORF">UXM345_LOCUS17587</name>
    <name evidence="2" type="ORF">WKI299_LOCUS8758</name>
    <name evidence="3" type="ORF">XDN619_LOCUS32468</name>
</gene>
<evidence type="ECO:0000313" key="7">
    <source>
        <dbReference type="Proteomes" id="UP000663866"/>
    </source>
</evidence>
<dbReference type="EMBL" id="CAJOBG010003642">
    <property type="protein sequence ID" value="CAF4073973.1"/>
    <property type="molecule type" value="Genomic_DNA"/>
</dbReference>
<accession>A0A816P279</accession>
<feature type="compositionally biased region" description="Acidic residues" evidence="1">
    <location>
        <begin position="303"/>
        <end position="323"/>
    </location>
</feature>
<evidence type="ECO:0000313" key="4">
    <source>
        <dbReference type="EMBL" id="CAF4024551.1"/>
    </source>
</evidence>